<evidence type="ECO:0000256" key="1">
    <source>
        <dbReference type="SAM" id="MobiDB-lite"/>
    </source>
</evidence>
<feature type="compositionally biased region" description="Basic residues" evidence="1">
    <location>
        <begin position="662"/>
        <end position="682"/>
    </location>
</feature>
<sequence length="703" mass="75155">MATRRLATWQHAGLSFVLLLCFSRALSSGGAPTSSSALCATAEDSCPSPAAMISPRSSALRRATRREGLRLPSVSSPSGLFWIAQLGFVGAVAASAPRGGSLPRGSTGSAADGEAGGSGGRRAGGRLGPSLPVSAGRWKLSAAGVLPLLLLVAALLYLFSRRVLQEERQRRADVGWESLSQPRHGLLRGRRLASAGGRGEVDGGPQGARRLIIRSLCDSQTAQQISSCPPSPRPSSPSFPPSPPSVAPAQGPFSALSAVGECSRRERAAANPCSALTQGSAMELEANFDAIVRLSLLRSMMHQRRARLAAEELTRAKASGEGEQTSDALEALENEVMLEQLAILQRAHLPARRRVHDLERGAVTRQTLKAEAVKRPQGASRRAAVMEASREVEGQDFAVAAAEDRLAAARSRQARAEETAARGGGGASGLSRDLVAALENEILLRQRALRSSVVRREALRADLVSDAELEAEKSVMRKLRMHVRPVAQSVAALTLARLRAEPGVADWRPAEKAETAARGSGALASREEQRAQDLRLLEKKAERVLEDAAKERVRLRVAASRERAFRSQQQARGDGRGPEGEGQERKPDQILEDAQGRLQDFLQLSASRYAVLKLQWRELVGVKAAVLIKELLEQDAAGEAGSEDEGGGETEGKTAPSTTSPFRRRHTRGHSKAKRRVGRGLRQKNANGLRALVVATGKKGQKR</sequence>
<feature type="region of interest" description="Disordered" evidence="1">
    <location>
        <begin position="223"/>
        <end position="252"/>
    </location>
</feature>
<organism evidence="4 5">
    <name type="scientific">Besnoitia besnoiti</name>
    <name type="common">Apicomplexan protozoan</name>
    <dbReference type="NCBI Taxonomy" id="94643"/>
    <lineage>
        <taxon>Eukaryota</taxon>
        <taxon>Sar</taxon>
        <taxon>Alveolata</taxon>
        <taxon>Apicomplexa</taxon>
        <taxon>Conoidasida</taxon>
        <taxon>Coccidia</taxon>
        <taxon>Eucoccidiorida</taxon>
        <taxon>Eimeriorina</taxon>
        <taxon>Sarcocystidae</taxon>
        <taxon>Besnoitia</taxon>
    </lineage>
</organism>
<feature type="region of interest" description="Disordered" evidence="1">
    <location>
        <begin position="564"/>
        <end position="586"/>
    </location>
</feature>
<evidence type="ECO:0000313" key="5">
    <source>
        <dbReference type="Proteomes" id="UP000224006"/>
    </source>
</evidence>
<comment type="caution">
    <text evidence="4">The sequence shown here is derived from an EMBL/GenBank/DDBJ whole genome shotgun (WGS) entry which is preliminary data.</text>
</comment>
<keyword evidence="2" id="KW-1133">Transmembrane helix</keyword>
<feature type="compositionally biased region" description="Pro residues" evidence="1">
    <location>
        <begin position="229"/>
        <end position="246"/>
    </location>
</feature>
<feature type="region of interest" description="Disordered" evidence="1">
    <location>
        <begin position="636"/>
        <end position="703"/>
    </location>
</feature>
<dbReference type="VEuPathDB" id="ToxoDB:BESB_027530"/>
<evidence type="ECO:0000256" key="2">
    <source>
        <dbReference type="SAM" id="Phobius"/>
    </source>
</evidence>
<feature type="chain" id="PRO_5012586307" description="Myosin heavy chain" evidence="3">
    <location>
        <begin position="28"/>
        <end position="703"/>
    </location>
</feature>
<dbReference type="RefSeq" id="XP_029215327.1">
    <property type="nucleotide sequence ID" value="XM_029361427.1"/>
</dbReference>
<keyword evidence="2" id="KW-0472">Membrane</keyword>
<keyword evidence="5" id="KW-1185">Reference proteome</keyword>
<accession>A0A2A9LXW2</accession>
<feature type="region of interest" description="Disordered" evidence="1">
    <location>
        <begin position="98"/>
        <end position="128"/>
    </location>
</feature>
<gene>
    <name evidence="4" type="ORF">BESB_027530</name>
</gene>
<dbReference type="EMBL" id="NWUJ01000015">
    <property type="protein sequence ID" value="PFH31318.1"/>
    <property type="molecule type" value="Genomic_DNA"/>
</dbReference>
<dbReference type="KEGG" id="bbes:BESB_027530"/>
<name>A0A2A9LXW2_BESBE</name>
<keyword evidence="3" id="KW-0732">Signal</keyword>
<feature type="region of interest" description="Disordered" evidence="1">
    <location>
        <begin position="507"/>
        <end position="526"/>
    </location>
</feature>
<keyword evidence="2" id="KW-0812">Transmembrane</keyword>
<feature type="compositionally biased region" description="Basic and acidic residues" evidence="1">
    <location>
        <begin position="573"/>
        <end position="586"/>
    </location>
</feature>
<proteinExistence type="predicted"/>
<evidence type="ECO:0000256" key="3">
    <source>
        <dbReference type="SAM" id="SignalP"/>
    </source>
</evidence>
<feature type="compositionally biased region" description="Gly residues" evidence="1">
    <location>
        <begin position="114"/>
        <end position="127"/>
    </location>
</feature>
<reference evidence="4 5" key="1">
    <citation type="submission" date="2017-09" db="EMBL/GenBank/DDBJ databases">
        <title>Genome sequencing of Besnoitia besnoiti strain Bb-Ger1.</title>
        <authorList>
            <person name="Schares G."/>
            <person name="Venepally P."/>
            <person name="Lorenzi H.A."/>
        </authorList>
    </citation>
    <scope>NUCLEOTIDE SEQUENCE [LARGE SCALE GENOMIC DNA]</scope>
    <source>
        <strain evidence="4 5">Bb-Ger1</strain>
    </source>
</reference>
<dbReference type="Proteomes" id="UP000224006">
    <property type="component" value="Unassembled WGS sequence"/>
</dbReference>
<protein>
    <recommendedName>
        <fullName evidence="6">Myosin heavy chain</fullName>
    </recommendedName>
</protein>
<dbReference type="GeneID" id="40307805"/>
<feature type="transmembrane region" description="Helical" evidence="2">
    <location>
        <begin position="140"/>
        <end position="159"/>
    </location>
</feature>
<evidence type="ECO:0008006" key="6">
    <source>
        <dbReference type="Google" id="ProtNLM"/>
    </source>
</evidence>
<dbReference type="AlphaFoldDB" id="A0A2A9LXW2"/>
<feature type="signal peptide" evidence="3">
    <location>
        <begin position="1"/>
        <end position="27"/>
    </location>
</feature>
<evidence type="ECO:0000313" key="4">
    <source>
        <dbReference type="EMBL" id="PFH31318.1"/>
    </source>
</evidence>